<evidence type="ECO:0000256" key="4">
    <source>
        <dbReference type="ARBA" id="ARBA00022989"/>
    </source>
</evidence>
<evidence type="ECO:0000256" key="15">
    <source>
        <dbReference type="SAM" id="MobiDB-lite"/>
    </source>
</evidence>
<name>A0A8B7YEL3_ACAPL</name>
<keyword evidence="9" id="KW-0675">Receptor</keyword>
<keyword evidence="11" id="KW-1071">Ligand-gated ion channel</keyword>
<sequence length="586" mass="66553">MAAEKVSISGKCKPGAELQSTTSETQKGTFFSTEYGKAGCKPRRHQLGVFHCSPATSSLTWGSSSAGHVPFPSLDLRGPPPRTQQQSSNMKHLWSYAVFLGCLIQVSAADQNVSSLIRDMFSDYNRLVRPVKNSSDPIIVDFYFYFAHVLDMNEREQTLSSSIWLTLFWQDDYMTWDPDDYGGVYMFKVPSKEVWLPDIYFYQNAELQTKNFLQGSMVKVFSEGKIMWGAPVNFKGYCLLDVRYFPFDHQVCEMKFGPWQHNGKEIIMMGKGDKSVFNSNGEWDMTGINTSNNVEYYPDDPGIPFTDCKFTIMFTRRSEFYVFNLMMPSCLICLMAALAFLLPPTSQGKVNLGVTFLLSMTVFLMIVAESIPPTNQVPVIGQYFAATMMLVSLSLVLNVCVVAIFSHATTGEPVPECIRTCVLGVLSAVVRLSSEEIREIRRQKFKRSGHKHRVLTGPSFSGRTKFTSVPMKEEVRSHGVNYYMDYVPNSHMSNNNDKSKRHSEQFEALTRELKRMNETLTGMKLGDKKFSTDQRRNYREWVLVSRVLDRTFLVLYLIGNVMSVLLLVLPVMIIKPDVPTDQSEDV</sequence>
<dbReference type="Pfam" id="PF02931">
    <property type="entry name" value="Neur_chan_LBD"/>
    <property type="match status" value="1"/>
</dbReference>
<keyword evidence="8" id="KW-1015">Disulfide bond</keyword>
<keyword evidence="6 14" id="KW-0406">Ion transport</keyword>
<dbReference type="GO" id="GO:0022848">
    <property type="term" value="F:acetylcholine-gated monoatomic cation-selective channel activity"/>
    <property type="evidence" value="ECO:0007669"/>
    <property type="project" value="InterPro"/>
</dbReference>
<dbReference type="GeneID" id="110979872"/>
<keyword evidence="12 14" id="KW-0407">Ion channel</keyword>
<evidence type="ECO:0000256" key="5">
    <source>
        <dbReference type="ARBA" id="ARBA00023018"/>
    </source>
</evidence>
<dbReference type="RefSeq" id="XP_022091689.1">
    <property type="nucleotide sequence ID" value="XM_022235997.1"/>
</dbReference>
<keyword evidence="7 14" id="KW-0472">Membrane</keyword>
<evidence type="ECO:0000313" key="18">
    <source>
        <dbReference type="Proteomes" id="UP000694845"/>
    </source>
</evidence>
<dbReference type="SUPFAM" id="SSF90112">
    <property type="entry name" value="Neurotransmitter-gated ion-channel transmembrane pore"/>
    <property type="match status" value="1"/>
</dbReference>
<feature type="transmembrane region" description="Helical" evidence="14">
    <location>
        <begin position="383"/>
        <end position="405"/>
    </location>
</feature>
<dbReference type="InterPro" id="IPR038050">
    <property type="entry name" value="Neuro_actylchol_rec"/>
</dbReference>
<evidence type="ECO:0000256" key="13">
    <source>
        <dbReference type="ARBA" id="ARBA00034099"/>
    </source>
</evidence>
<keyword evidence="5" id="KW-0770">Synapse</keyword>
<evidence type="ECO:0000256" key="14">
    <source>
        <dbReference type="RuleBase" id="RU000687"/>
    </source>
</evidence>
<dbReference type="Gene3D" id="1.20.58.390">
    <property type="entry name" value="Neurotransmitter-gated ion-channel transmembrane domain"/>
    <property type="match status" value="1"/>
</dbReference>
<organism evidence="18 19">
    <name type="scientific">Acanthaster planci</name>
    <name type="common">Crown-of-thorns starfish</name>
    <dbReference type="NCBI Taxonomy" id="133434"/>
    <lineage>
        <taxon>Eukaryota</taxon>
        <taxon>Metazoa</taxon>
        <taxon>Echinodermata</taxon>
        <taxon>Eleutherozoa</taxon>
        <taxon>Asterozoa</taxon>
        <taxon>Asteroidea</taxon>
        <taxon>Valvatacea</taxon>
        <taxon>Valvatida</taxon>
        <taxon>Acanthasteridae</taxon>
        <taxon>Acanthaster</taxon>
    </lineage>
</organism>
<keyword evidence="1 14" id="KW-0813">Transport</keyword>
<dbReference type="InterPro" id="IPR036734">
    <property type="entry name" value="Neur_chan_lig-bd_sf"/>
</dbReference>
<protein>
    <submittedName>
        <fullName evidence="19">Neuronal acetylcholine receptor subunit alpha-10-like isoform X2</fullName>
    </submittedName>
</protein>
<keyword evidence="10" id="KW-0325">Glycoprotein</keyword>
<gene>
    <name evidence="19" type="primary">LOC110979872</name>
</gene>
<comment type="similarity">
    <text evidence="14">Belongs to the ligand-gated ion channel (TC 1.A.9) family.</text>
</comment>
<dbReference type="InterPro" id="IPR006029">
    <property type="entry name" value="Neurotrans-gated_channel_TM"/>
</dbReference>
<dbReference type="CDD" id="cd18997">
    <property type="entry name" value="LGIC_ECD_nAChR"/>
    <property type="match status" value="1"/>
</dbReference>
<accession>A0A8B7YEL3</accession>
<evidence type="ECO:0000259" key="17">
    <source>
        <dbReference type="Pfam" id="PF02932"/>
    </source>
</evidence>
<evidence type="ECO:0000256" key="2">
    <source>
        <dbReference type="ARBA" id="ARBA00022475"/>
    </source>
</evidence>
<evidence type="ECO:0000256" key="9">
    <source>
        <dbReference type="ARBA" id="ARBA00023170"/>
    </source>
</evidence>
<feature type="transmembrane region" description="Helical" evidence="14">
    <location>
        <begin position="553"/>
        <end position="574"/>
    </location>
</feature>
<dbReference type="InterPro" id="IPR006202">
    <property type="entry name" value="Neur_chan_lig-bd"/>
</dbReference>
<dbReference type="PROSITE" id="PS00236">
    <property type="entry name" value="NEUROTR_ION_CHANNEL"/>
    <property type="match status" value="1"/>
</dbReference>
<dbReference type="FunFam" id="2.70.170.10:FF:000028">
    <property type="entry name" value="AcetylCholine Receptor"/>
    <property type="match status" value="1"/>
</dbReference>
<evidence type="ECO:0000256" key="10">
    <source>
        <dbReference type="ARBA" id="ARBA00023180"/>
    </source>
</evidence>
<dbReference type="SUPFAM" id="SSF63712">
    <property type="entry name" value="Nicotinic receptor ligand binding domain-like"/>
    <property type="match status" value="1"/>
</dbReference>
<dbReference type="AlphaFoldDB" id="A0A8B7YEL3"/>
<evidence type="ECO:0000256" key="6">
    <source>
        <dbReference type="ARBA" id="ARBA00023065"/>
    </source>
</evidence>
<dbReference type="InterPro" id="IPR018000">
    <property type="entry name" value="Neurotransmitter_ion_chnl_CS"/>
</dbReference>
<feature type="transmembrane region" description="Helical" evidence="14">
    <location>
        <begin position="320"/>
        <end position="342"/>
    </location>
</feature>
<feature type="region of interest" description="Disordered" evidence="15">
    <location>
        <begin position="1"/>
        <end position="24"/>
    </location>
</feature>
<dbReference type="PRINTS" id="PR00252">
    <property type="entry name" value="NRIONCHANNEL"/>
</dbReference>
<dbReference type="PANTHER" id="PTHR18945">
    <property type="entry name" value="NEUROTRANSMITTER GATED ION CHANNEL"/>
    <property type="match status" value="1"/>
</dbReference>
<keyword evidence="2" id="KW-1003">Cell membrane</keyword>
<evidence type="ECO:0000256" key="1">
    <source>
        <dbReference type="ARBA" id="ARBA00022448"/>
    </source>
</evidence>
<dbReference type="GO" id="GO:0045211">
    <property type="term" value="C:postsynaptic membrane"/>
    <property type="evidence" value="ECO:0007669"/>
    <property type="project" value="InterPro"/>
</dbReference>
<dbReference type="Proteomes" id="UP000694845">
    <property type="component" value="Unplaced"/>
</dbReference>
<dbReference type="Gene3D" id="2.70.170.10">
    <property type="entry name" value="Neurotransmitter-gated ion-channel ligand-binding domain"/>
    <property type="match status" value="1"/>
</dbReference>
<keyword evidence="4 14" id="KW-1133">Transmembrane helix</keyword>
<evidence type="ECO:0000256" key="3">
    <source>
        <dbReference type="ARBA" id="ARBA00022692"/>
    </source>
</evidence>
<dbReference type="Pfam" id="PF02932">
    <property type="entry name" value="Neur_chan_memb"/>
    <property type="match status" value="1"/>
</dbReference>
<dbReference type="FunFam" id="1.20.58.390:FF:000043">
    <property type="entry name" value="AcetylCholine Receptor"/>
    <property type="match status" value="1"/>
</dbReference>
<proteinExistence type="inferred from homology"/>
<evidence type="ECO:0000256" key="12">
    <source>
        <dbReference type="ARBA" id="ARBA00023303"/>
    </source>
</evidence>
<feature type="domain" description="Neurotransmitter-gated ion-channel ligand-binding" evidence="16">
    <location>
        <begin position="115"/>
        <end position="317"/>
    </location>
</feature>
<dbReference type="InterPro" id="IPR006201">
    <property type="entry name" value="Neur_channel"/>
</dbReference>
<dbReference type="PRINTS" id="PR00254">
    <property type="entry name" value="NICOTINICR"/>
</dbReference>
<comment type="subcellular location">
    <subcellularLocation>
        <location evidence="13">Synaptic cell membrane</location>
        <topology evidence="13">Multi-pass membrane protein</topology>
    </subcellularLocation>
</comment>
<reference evidence="19" key="1">
    <citation type="submission" date="2025-08" db="UniProtKB">
        <authorList>
            <consortium name="RefSeq"/>
        </authorList>
    </citation>
    <scope>IDENTIFICATION</scope>
</reference>
<evidence type="ECO:0000259" key="16">
    <source>
        <dbReference type="Pfam" id="PF02931"/>
    </source>
</evidence>
<keyword evidence="18" id="KW-1185">Reference proteome</keyword>
<dbReference type="OrthoDB" id="9997941at2759"/>
<dbReference type="CDD" id="cd19051">
    <property type="entry name" value="LGIC_TM_cation"/>
    <property type="match status" value="1"/>
</dbReference>
<feature type="domain" description="Neurotransmitter-gated ion-channel transmembrane" evidence="17">
    <location>
        <begin position="325"/>
        <end position="558"/>
    </location>
</feature>
<dbReference type="InterPro" id="IPR002394">
    <property type="entry name" value="Nicotinic_acetylcholine_rcpt"/>
</dbReference>
<dbReference type="GO" id="GO:0004888">
    <property type="term" value="F:transmembrane signaling receptor activity"/>
    <property type="evidence" value="ECO:0007669"/>
    <property type="project" value="InterPro"/>
</dbReference>
<dbReference type="InterPro" id="IPR036719">
    <property type="entry name" value="Neuro-gated_channel_TM_sf"/>
</dbReference>
<evidence type="ECO:0000256" key="8">
    <source>
        <dbReference type="ARBA" id="ARBA00023157"/>
    </source>
</evidence>
<keyword evidence="3 14" id="KW-0812">Transmembrane</keyword>
<feature type="transmembrane region" description="Helical" evidence="14">
    <location>
        <begin position="354"/>
        <end position="371"/>
    </location>
</feature>
<evidence type="ECO:0000313" key="19">
    <source>
        <dbReference type="RefSeq" id="XP_022091689.1"/>
    </source>
</evidence>
<evidence type="ECO:0000256" key="7">
    <source>
        <dbReference type="ARBA" id="ARBA00023136"/>
    </source>
</evidence>
<evidence type="ECO:0000256" key="11">
    <source>
        <dbReference type="ARBA" id="ARBA00023286"/>
    </source>
</evidence>